<organism evidence="6 7">
    <name type="scientific">Mycoplana azooxidifex</name>
    <dbReference type="NCBI Taxonomy" id="1636188"/>
    <lineage>
        <taxon>Bacteria</taxon>
        <taxon>Pseudomonadati</taxon>
        <taxon>Pseudomonadota</taxon>
        <taxon>Alphaproteobacteria</taxon>
        <taxon>Hyphomicrobiales</taxon>
        <taxon>Rhizobiaceae</taxon>
        <taxon>Mycoplana</taxon>
    </lineage>
</organism>
<dbReference type="GO" id="GO:0003677">
    <property type="term" value="F:DNA binding"/>
    <property type="evidence" value="ECO:0007669"/>
    <property type="project" value="UniProtKB-KW"/>
</dbReference>
<dbReference type="PROSITE" id="PS50931">
    <property type="entry name" value="HTH_LYSR"/>
    <property type="match status" value="1"/>
</dbReference>
<feature type="domain" description="HTH lysR-type" evidence="5">
    <location>
        <begin position="11"/>
        <end position="63"/>
    </location>
</feature>
<dbReference type="InterPro" id="IPR058163">
    <property type="entry name" value="LysR-type_TF_proteobact-type"/>
</dbReference>
<keyword evidence="4" id="KW-0804">Transcription</keyword>
<comment type="similarity">
    <text evidence="1">Belongs to the LysR transcriptional regulatory family.</text>
</comment>
<gene>
    <name evidence="6" type="ORF">GGQ64_004744</name>
</gene>
<evidence type="ECO:0000313" key="6">
    <source>
        <dbReference type="EMBL" id="MBB3979502.1"/>
    </source>
</evidence>
<dbReference type="Pfam" id="PF03466">
    <property type="entry name" value="LysR_substrate"/>
    <property type="match status" value="1"/>
</dbReference>
<dbReference type="SUPFAM" id="SSF53850">
    <property type="entry name" value="Periplasmic binding protein-like II"/>
    <property type="match status" value="1"/>
</dbReference>
<evidence type="ECO:0000256" key="1">
    <source>
        <dbReference type="ARBA" id="ARBA00009437"/>
    </source>
</evidence>
<dbReference type="InterPro" id="IPR005119">
    <property type="entry name" value="LysR_subst-bd"/>
</dbReference>
<evidence type="ECO:0000256" key="3">
    <source>
        <dbReference type="ARBA" id="ARBA00023125"/>
    </source>
</evidence>
<sequence>MPNLLGETSGLMAFVRTVEAGSFSAAARDLDTTPSAVSKSVSRLEKKIGTRLFLRTTRALTLTQDGQAFFERVGPLLRELDSSDEAIASRSAPSGRLRVSMPVEFAPMLLPGLFTRFAATYPDLHLDVGLTDRFVNLVREDYDVVLRAGEPTQGDLMVRPLADLPMVVVASEPFVTTWGSQRAAQVSAQDLARLPFARYVSNGLIAPVRLADGTSFVPSGRVDCDSGFAMIQAAMAGLGAAYLLRCLVAVELKTGALVDLAPHLSLPRLPFNALHAFGRTAPLRVRLFCDFVANEAKVLAAM</sequence>
<dbReference type="CDD" id="cd08422">
    <property type="entry name" value="PBP2_CrgA_like"/>
    <property type="match status" value="1"/>
</dbReference>
<dbReference type="SUPFAM" id="SSF46785">
    <property type="entry name" value="Winged helix' DNA-binding domain"/>
    <property type="match status" value="1"/>
</dbReference>
<evidence type="ECO:0000313" key="7">
    <source>
        <dbReference type="Proteomes" id="UP000574761"/>
    </source>
</evidence>
<comment type="caution">
    <text evidence="6">The sequence shown here is derived from an EMBL/GenBank/DDBJ whole genome shotgun (WGS) entry which is preliminary data.</text>
</comment>
<reference evidence="6 7" key="1">
    <citation type="submission" date="2020-08" db="EMBL/GenBank/DDBJ databases">
        <title>Genomic Encyclopedia of Type Strains, Phase IV (KMG-IV): sequencing the most valuable type-strain genomes for metagenomic binning, comparative biology and taxonomic classification.</title>
        <authorList>
            <person name="Goeker M."/>
        </authorList>
    </citation>
    <scope>NUCLEOTIDE SEQUENCE [LARGE SCALE GENOMIC DNA]</scope>
    <source>
        <strain evidence="6 7">DSM 100211</strain>
    </source>
</reference>
<dbReference type="RefSeq" id="WP_183807735.1">
    <property type="nucleotide sequence ID" value="NZ_JACIEE010000011.1"/>
</dbReference>
<dbReference type="EMBL" id="JACIEE010000011">
    <property type="protein sequence ID" value="MBB3979502.1"/>
    <property type="molecule type" value="Genomic_DNA"/>
</dbReference>
<keyword evidence="3 6" id="KW-0238">DNA-binding</keyword>
<dbReference type="Pfam" id="PF00126">
    <property type="entry name" value="HTH_1"/>
    <property type="match status" value="1"/>
</dbReference>
<dbReference type="PRINTS" id="PR00039">
    <property type="entry name" value="HTHLYSR"/>
</dbReference>
<accession>A0A7W6GLK5</accession>
<dbReference type="Proteomes" id="UP000574761">
    <property type="component" value="Unassembled WGS sequence"/>
</dbReference>
<name>A0A7W6GLK5_9HYPH</name>
<dbReference type="InterPro" id="IPR000847">
    <property type="entry name" value="LysR_HTH_N"/>
</dbReference>
<keyword evidence="2" id="KW-0805">Transcription regulation</keyword>
<evidence type="ECO:0000256" key="4">
    <source>
        <dbReference type="ARBA" id="ARBA00023163"/>
    </source>
</evidence>
<dbReference type="FunFam" id="1.10.10.10:FF:000001">
    <property type="entry name" value="LysR family transcriptional regulator"/>
    <property type="match status" value="1"/>
</dbReference>
<dbReference type="Gene3D" id="3.40.190.290">
    <property type="match status" value="1"/>
</dbReference>
<dbReference type="AlphaFoldDB" id="A0A7W6GLK5"/>
<dbReference type="InterPro" id="IPR036388">
    <property type="entry name" value="WH-like_DNA-bd_sf"/>
</dbReference>
<proteinExistence type="inferred from homology"/>
<evidence type="ECO:0000256" key="2">
    <source>
        <dbReference type="ARBA" id="ARBA00023015"/>
    </source>
</evidence>
<dbReference type="PANTHER" id="PTHR30537">
    <property type="entry name" value="HTH-TYPE TRANSCRIPTIONAL REGULATOR"/>
    <property type="match status" value="1"/>
</dbReference>
<dbReference type="InterPro" id="IPR036390">
    <property type="entry name" value="WH_DNA-bd_sf"/>
</dbReference>
<evidence type="ECO:0000259" key="5">
    <source>
        <dbReference type="PROSITE" id="PS50931"/>
    </source>
</evidence>
<keyword evidence="7" id="KW-1185">Reference proteome</keyword>
<protein>
    <submittedName>
        <fullName evidence="6">DNA-binding transcriptional LysR family regulator</fullName>
    </submittedName>
</protein>
<dbReference type="PANTHER" id="PTHR30537:SF5">
    <property type="entry name" value="HTH-TYPE TRANSCRIPTIONAL ACTIVATOR TTDR-RELATED"/>
    <property type="match status" value="1"/>
</dbReference>
<dbReference type="Gene3D" id="1.10.10.10">
    <property type="entry name" value="Winged helix-like DNA-binding domain superfamily/Winged helix DNA-binding domain"/>
    <property type="match status" value="1"/>
</dbReference>
<dbReference type="GO" id="GO:0003700">
    <property type="term" value="F:DNA-binding transcription factor activity"/>
    <property type="evidence" value="ECO:0007669"/>
    <property type="project" value="InterPro"/>
</dbReference>